<keyword evidence="2" id="KW-0520">NAD</keyword>
<dbReference type="Proteomes" id="UP000187941">
    <property type="component" value="Chromosome"/>
</dbReference>
<dbReference type="InterPro" id="IPR036291">
    <property type="entry name" value="NAD(P)-bd_dom_sf"/>
</dbReference>
<evidence type="ECO:0000313" key="5">
    <source>
        <dbReference type="Proteomes" id="UP000187941"/>
    </source>
</evidence>
<dbReference type="PANTHER" id="PTHR43333:SF1">
    <property type="entry name" value="D-ISOMER SPECIFIC 2-HYDROXYACID DEHYDROGENASE NAD-BINDING DOMAIN-CONTAINING PROTEIN"/>
    <property type="match status" value="1"/>
</dbReference>
<keyword evidence="5" id="KW-1185">Reference proteome</keyword>
<protein>
    <submittedName>
        <fullName evidence="4">Hydroxyacid dehydrogenase</fullName>
    </submittedName>
</protein>
<dbReference type="GO" id="GO:0016491">
    <property type="term" value="F:oxidoreductase activity"/>
    <property type="evidence" value="ECO:0007669"/>
    <property type="project" value="UniProtKB-KW"/>
</dbReference>
<reference evidence="4 5" key="1">
    <citation type="submission" date="2016-01" db="EMBL/GenBank/DDBJ databases">
        <authorList>
            <person name="Oliw E.H."/>
        </authorList>
    </citation>
    <scope>NUCLEOTIDE SEQUENCE [LARGE SCALE GENOMIC DNA]</scope>
    <source>
        <strain evidence="4 5">DY10</strain>
    </source>
</reference>
<evidence type="ECO:0000256" key="2">
    <source>
        <dbReference type="ARBA" id="ARBA00023027"/>
    </source>
</evidence>
<sequence>MRLFIHTSLSETNRIALRQHVGDTHTLLFRNELSADEQQPAFQQSDALLGNPSAEWFANAPNLKFWQLDSAGFDKYSNLTLSIPVCNMGDFFAWPCAETIVGGIMALYRRLDELAVLQRQKQWIGVPLRHTMSLLHRQNVVILGAGSIGLAVRTILNGFECRVQLLARTDPAAELHTTDELMAVLPQTDLVINCLPGSADRFITADMLQTMKSGSVFANVGRGNTVDELALIDALQRGHLGGAVLDVTATEPLPQTSPLWAMSNVILTQHTAGGQRNEDEGKMVQFVRNLRKFEQGQILENQISLNRGY</sequence>
<keyword evidence="1" id="KW-0560">Oxidoreductase</keyword>
<dbReference type="GO" id="GO:0051287">
    <property type="term" value="F:NAD binding"/>
    <property type="evidence" value="ECO:0007669"/>
    <property type="project" value="InterPro"/>
</dbReference>
<dbReference type="STRING" id="1178516.AWR27_23480"/>
<dbReference type="RefSeq" id="WP_077133476.1">
    <property type="nucleotide sequence ID" value="NZ_CP014263.1"/>
</dbReference>
<dbReference type="SUPFAM" id="SSF52283">
    <property type="entry name" value="Formate/glycerate dehydrogenase catalytic domain-like"/>
    <property type="match status" value="1"/>
</dbReference>
<dbReference type="InterPro" id="IPR006140">
    <property type="entry name" value="D-isomer_DH_NAD-bd"/>
</dbReference>
<feature type="domain" description="D-isomer specific 2-hydroxyacid dehydrogenase NAD-binding" evidence="3">
    <location>
        <begin position="102"/>
        <end position="272"/>
    </location>
</feature>
<dbReference type="KEGG" id="smon:AWR27_23480"/>
<dbReference type="EMBL" id="CP014263">
    <property type="protein sequence ID" value="AQG81997.1"/>
    <property type="molecule type" value="Genomic_DNA"/>
</dbReference>
<dbReference type="CDD" id="cd05300">
    <property type="entry name" value="2-Hacid_dh_1"/>
    <property type="match status" value="1"/>
</dbReference>
<dbReference type="PANTHER" id="PTHR43333">
    <property type="entry name" value="2-HACID_DH_C DOMAIN-CONTAINING PROTEIN"/>
    <property type="match status" value="1"/>
</dbReference>
<evidence type="ECO:0000313" key="4">
    <source>
        <dbReference type="EMBL" id="AQG81997.1"/>
    </source>
</evidence>
<dbReference type="Pfam" id="PF02826">
    <property type="entry name" value="2-Hacid_dh_C"/>
    <property type="match status" value="1"/>
</dbReference>
<gene>
    <name evidence="4" type="ORF">AWR27_23480</name>
</gene>
<evidence type="ECO:0000259" key="3">
    <source>
        <dbReference type="Pfam" id="PF02826"/>
    </source>
</evidence>
<organism evidence="4 5">
    <name type="scientific">Spirosoma montaniterrae</name>
    <dbReference type="NCBI Taxonomy" id="1178516"/>
    <lineage>
        <taxon>Bacteria</taxon>
        <taxon>Pseudomonadati</taxon>
        <taxon>Bacteroidota</taxon>
        <taxon>Cytophagia</taxon>
        <taxon>Cytophagales</taxon>
        <taxon>Cytophagaceae</taxon>
        <taxon>Spirosoma</taxon>
    </lineage>
</organism>
<dbReference type="OrthoDB" id="9805416at2"/>
<name>A0A1P9X2Y7_9BACT</name>
<accession>A0A1P9X2Y7</accession>
<proteinExistence type="predicted"/>
<dbReference type="Gene3D" id="3.40.50.720">
    <property type="entry name" value="NAD(P)-binding Rossmann-like Domain"/>
    <property type="match status" value="2"/>
</dbReference>
<dbReference type="SUPFAM" id="SSF51735">
    <property type="entry name" value="NAD(P)-binding Rossmann-fold domains"/>
    <property type="match status" value="1"/>
</dbReference>
<dbReference type="AlphaFoldDB" id="A0A1P9X2Y7"/>
<evidence type="ECO:0000256" key="1">
    <source>
        <dbReference type="ARBA" id="ARBA00023002"/>
    </source>
</evidence>